<reference evidence="2 3" key="1">
    <citation type="submission" date="2021-06" db="EMBL/GenBank/DDBJ databases">
        <authorList>
            <person name="Palmer J.M."/>
        </authorList>
    </citation>
    <scope>NUCLEOTIDE SEQUENCE [LARGE SCALE GENOMIC DNA]</scope>
    <source>
        <strain evidence="2 3">CL_MEX2019</strain>
        <tissue evidence="2">Muscle</tissue>
    </source>
</reference>
<evidence type="ECO:0000256" key="1">
    <source>
        <dbReference type="SAM" id="MobiDB-lite"/>
    </source>
</evidence>
<evidence type="ECO:0000313" key="2">
    <source>
        <dbReference type="EMBL" id="MED6289097.1"/>
    </source>
</evidence>
<protein>
    <submittedName>
        <fullName evidence="2">Uncharacterized protein</fullName>
    </submittedName>
</protein>
<accession>A0ABU7EPD6</accession>
<proteinExistence type="predicted"/>
<evidence type="ECO:0000313" key="3">
    <source>
        <dbReference type="Proteomes" id="UP001352852"/>
    </source>
</evidence>
<keyword evidence="3" id="KW-1185">Reference proteome</keyword>
<dbReference type="Proteomes" id="UP001352852">
    <property type="component" value="Unassembled WGS sequence"/>
</dbReference>
<organism evidence="2 3">
    <name type="scientific">Characodon lateralis</name>
    <dbReference type="NCBI Taxonomy" id="208331"/>
    <lineage>
        <taxon>Eukaryota</taxon>
        <taxon>Metazoa</taxon>
        <taxon>Chordata</taxon>
        <taxon>Craniata</taxon>
        <taxon>Vertebrata</taxon>
        <taxon>Euteleostomi</taxon>
        <taxon>Actinopterygii</taxon>
        <taxon>Neopterygii</taxon>
        <taxon>Teleostei</taxon>
        <taxon>Neoteleostei</taxon>
        <taxon>Acanthomorphata</taxon>
        <taxon>Ovalentaria</taxon>
        <taxon>Atherinomorphae</taxon>
        <taxon>Cyprinodontiformes</taxon>
        <taxon>Goodeidae</taxon>
        <taxon>Characodon</taxon>
    </lineage>
</organism>
<feature type="compositionally biased region" description="Basic residues" evidence="1">
    <location>
        <begin position="110"/>
        <end position="134"/>
    </location>
</feature>
<name>A0ABU7EPD6_9TELE</name>
<feature type="region of interest" description="Disordered" evidence="1">
    <location>
        <begin position="93"/>
        <end position="134"/>
    </location>
</feature>
<comment type="caution">
    <text evidence="2">The sequence shown here is derived from an EMBL/GenBank/DDBJ whole genome shotgun (WGS) entry which is preliminary data.</text>
</comment>
<dbReference type="EMBL" id="JAHUTJ010063641">
    <property type="protein sequence ID" value="MED6289097.1"/>
    <property type="molecule type" value="Genomic_DNA"/>
</dbReference>
<sequence>MEGEFHRETDDSGVGAEAPVWADLETQLKNMEARVYQTRGKEEGEKMKKKIEKKVREAMKKDGLELTDRQNLGGWLKKQLNAAKEIRQEAEDKWNGATCGPKASAGPTKKNVKKRRYGFNISRRKRRGRKQLRG</sequence>
<gene>
    <name evidence="2" type="ORF">CHARACLAT_032891</name>
</gene>